<keyword evidence="5 8" id="KW-1133">Transmembrane helix</keyword>
<dbReference type="PANTHER" id="PTHR13032">
    <property type="entry name" value="MITOCHONDRIAL IMPORT INNER MEMBRANE TRANSLOCASE SUBUNIT TIM21"/>
    <property type="match status" value="1"/>
</dbReference>
<comment type="similarity">
    <text evidence="2 8">Belongs to the TIM21 family.</text>
</comment>
<keyword evidence="6 8" id="KW-0496">Mitochondrion</keyword>
<evidence type="ECO:0000256" key="7">
    <source>
        <dbReference type="ARBA" id="ARBA00023136"/>
    </source>
</evidence>
<comment type="function">
    <text evidence="8">Essential component of the TIM23 complex, a complex that mediates the translocation of transit peptide-containing proteins across the mitochondrial inner membrane.</text>
</comment>
<dbReference type="GO" id="GO:0030150">
    <property type="term" value="P:protein import into mitochondrial matrix"/>
    <property type="evidence" value="ECO:0007669"/>
    <property type="project" value="UniProtKB-UniRule"/>
</dbReference>
<name>T2M6Q3_HYDVU</name>
<keyword evidence="8" id="KW-0653">Protein transport</keyword>
<dbReference type="Pfam" id="PF08294">
    <property type="entry name" value="TIM21"/>
    <property type="match status" value="1"/>
</dbReference>
<dbReference type="AlphaFoldDB" id="T2M6Q3"/>
<evidence type="ECO:0000313" key="9">
    <source>
        <dbReference type="EMBL" id="CDG67617.1"/>
    </source>
</evidence>
<organism evidence="9">
    <name type="scientific">Hydra vulgaris</name>
    <name type="common">Hydra</name>
    <name type="synonym">Hydra attenuata</name>
    <dbReference type="NCBI Taxonomy" id="6087"/>
    <lineage>
        <taxon>Eukaryota</taxon>
        <taxon>Metazoa</taxon>
        <taxon>Cnidaria</taxon>
        <taxon>Hydrozoa</taxon>
        <taxon>Hydroidolina</taxon>
        <taxon>Anthoathecata</taxon>
        <taxon>Aplanulata</taxon>
        <taxon>Hydridae</taxon>
        <taxon>Hydra</taxon>
    </lineage>
</organism>
<evidence type="ECO:0000256" key="6">
    <source>
        <dbReference type="ARBA" id="ARBA00023128"/>
    </source>
</evidence>
<evidence type="ECO:0000256" key="8">
    <source>
        <dbReference type="RuleBase" id="RU367142"/>
    </source>
</evidence>
<evidence type="ECO:0000256" key="5">
    <source>
        <dbReference type="ARBA" id="ARBA00022989"/>
    </source>
</evidence>
<comment type="subunit">
    <text evidence="8">Component of the TIM23 complex.</text>
</comment>
<dbReference type="GO" id="GO:0005744">
    <property type="term" value="C:TIM23 mitochondrial import inner membrane translocase complex"/>
    <property type="evidence" value="ECO:0007669"/>
    <property type="project" value="UniProtKB-UniRule"/>
</dbReference>
<protein>
    <recommendedName>
        <fullName evidence="8">Mitochondrial import inner membrane translocase subunit Tim21</fullName>
    </recommendedName>
</protein>
<comment type="subcellular location">
    <subcellularLocation>
        <location evidence="8">Mitochondrion inner membrane</location>
        <topology evidence="8">Single-pass membrane protein</topology>
    </subcellularLocation>
    <subcellularLocation>
        <location evidence="1">Mitochondrion membrane</location>
        <topology evidence="1">Single-pass membrane protein</topology>
    </subcellularLocation>
</comment>
<dbReference type="OrthoDB" id="436405at2759"/>
<proteinExistence type="evidence at transcript level"/>
<dbReference type="PANTHER" id="PTHR13032:SF6">
    <property type="entry name" value="MITOCHONDRIAL IMPORT INNER MEMBRANE TRANSLOCASE SUBUNIT TIM21"/>
    <property type="match status" value="1"/>
</dbReference>
<evidence type="ECO:0000256" key="4">
    <source>
        <dbReference type="ARBA" id="ARBA00022946"/>
    </source>
</evidence>
<keyword evidence="4" id="KW-0809">Transit peptide</keyword>
<sequence length="208" mass="23841">MQKLKFLQFVKIYHRSLQINIFSKPFENSYVLGASIRRFGQQSIRSYNQLSEDVKQNESAITVSAKVKQVGKDASYMGILLIGFGVTGALIWYIASELIFSFSPNAVYSKALKLVKDHPLVVEEIGNSIKGYGEETSRGRRRHVNYQQYVVDDVNYMRVQFYVSGSKRKGTVYADAMETSRGNFQFRYIFVEMQGYPVSQPIVILDNR</sequence>
<keyword evidence="7 8" id="KW-0472">Membrane</keyword>
<dbReference type="OMA" id="WRFLYVE"/>
<dbReference type="InterPro" id="IPR038552">
    <property type="entry name" value="Tim21_IMS_sf"/>
</dbReference>
<keyword evidence="8" id="KW-0811">Translocation</keyword>
<dbReference type="KEGG" id="hmg:100200458"/>
<evidence type="ECO:0000256" key="2">
    <source>
        <dbReference type="ARBA" id="ARBA00010867"/>
    </source>
</evidence>
<gene>
    <name evidence="9" type="primary">C18orf55</name>
</gene>
<dbReference type="InterPro" id="IPR013261">
    <property type="entry name" value="Tim21"/>
</dbReference>
<keyword evidence="3 8" id="KW-0812">Transmembrane</keyword>
<reference evidence="9" key="1">
    <citation type="journal article" date="2013" name="Genome Biol. Evol.">
        <title>Punctuated emergences of genetic and phenotypic innovations in eumetazoan, bilaterian, euteleostome, and hominidae ancestors.</title>
        <authorList>
            <person name="Wenger Y."/>
            <person name="Galliot B."/>
        </authorList>
    </citation>
    <scope>NUCLEOTIDE SEQUENCE</scope>
    <source>
        <tissue evidence="9">Whole animals</tissue>
    </source>
</reference>
<feature type="transmembrane region" description="Helical" evidence="8">
    <location>
        <begin position="74"/>
        <end position="95"/>
    </location>
</feature>
<keyword evidence="8" id="KW-0813">Transport</keyword>
<keyword evidence="8" id="KW-0999">Mitochondrion inner membrane</keyword>
<evidence type="ECO:0000256" key="1">
    <source>
        <dbReference type="ARBA" id="ARBA00004304"/>
    </source>
</evidence>
<accession>T2M6Q3</accession>
<evidence type="ECO:0000256" key="3">
    <source>
        <dbReference type="ARBA" id="ARBA00022692"/>
    </source>
</evidence>
<dbReference type="Gene3D" id="3.10.450.320">
    <property type="entry name" value="Mitochondrial import inner membrane translocase subunit Tim21"/>
    <property type="match status" value="1"/>
</dbReference>
<dbReference type="EMBL" id="HAAD01001385">
    <property type="protein sequence ID" value="CDG67617.1"/>
    <property type="molecule type" value="mRNA"/>
</dbReference>